<evidence type="ECO:0000256" key="4">
    <source>
        <dbReference type="ARBA" id="ARBA00022842"/>
    </source>
</evidence>
<comment type="similarity">
    <text evidence="2 6">Belongs to the terpene synthase family.</text>
</comment>
<dbReference type="SUPFAM" id="SSF48576">
    <property type="entry name" value="Terpenoid synthases"/>
    <property type="match status" value="1"/>
</dbReference>
<keyword evidence="3 6" id="KW-0479">Metal-binding</keyword>
<evidence type="ECO:0000256" key="7">
    <source>
        <dbReference type="SAM" id="MobiDB-lite"/>
    </source>
</evidence>
<dbReference type="InterPro" id="IPR034686">
    <property type="entry name" value="Terpene_cyclase-like_2"/>
</dbReference>
<accession>A0AAD7THU7</accession>
<gene>
    <name evidence="8" type="ORF">ONZ51_g12126</name>
</gene>
<keyword evidence="9" id="KW-1185">Reference proteome</keyword>
<evidence type="ECO:0000313" key="9">
    <source>
        <dbReference type="Proteomes" id="UP001215151"/>
    </source>
</evidence>
<sequence length="362" mass="40427">MSAQSQIYFRLPDTLGAWPWQRRINPRSATVSAASATWIESFRVFSPRAQTAFNKCNFGLLASLAYPSATPEQLRAGCDLMNLFFVLDELSDAGDESQARALANTIMDGIRNPHKTRPTAEPIVGLIAKQFWARVIKWAGSEPQRRFVATFDDYCESVVTQARDRSSSHVHTVDTYLAVRRENIGAKPSFALMEMDMNLPDESLGHPVVVDLTTWAIDMIIIGNDIVSYNVEQARGDDGYNLVAIVMAQHKLDLNGAMRWIGHYHDHLLDLFLAHCDPASELAGPLPSWGPRVDEELKQYIDGLGNWVRANDSWSFESERYFGRDGLEVMKTRWLALLPKKQQKAGEIGCGPDPADSAQPSS</sequence>
<keyword evidence="5 6" id="KW-0456">Lyase</keyword>
<dbReference type="EMBL" id="JAPEVG010000679">
    <property type="protein sequence ID" value="KAJ8456438.1"/>
    <property type="molecule type" value="Genomic_DNA"/>
</dbReference>
<dbReference type="Gene3D" id="1.10.600.10">
    <property type="entry name" value="Farnesyl Diphosphate Synthase"/>
    <property type="match status" value="1"/>
</dbReference>
<organism evidence="8 9">
    <name type="scientific">Trametes cubensis</name>
    <dbReference type="NCBI Taxonomy" id="1111947"/>
    <lineage>
        <taxon>Eukaryota</taxon>
        <taxon>Fungi</taxon>
        <taxon>Dikarya</taxon>
        <taxon>Basidiomycota</taxon>
        <taxon>Agaricomycotina</taxon>
        <taxon>Agaricomycetes</taxon>
        <taxon>Polyporales</taxon>
        <taxon>Polyporaceae</taxon>
        <taxon>Trametes</taxon>
    </lineage>
</organism>
<evidence type="ECO:0000313" key="8">
    <source>
        <dbReference type="EMBL" id="KAJ8456438.1"/>
    </source>
</evidence>
<feature type="region of interest" description="Disordered" evidence="7">
    <location>
        <begin position="342"/>
        <end position="362"/>
    </location>
</feature>
<name>A0AAD7THU7_9APHY</name>
<evidence type="ECO:0000256" key="3">
    <source>
        <dbReference type="ARBA" id="ARBA00022723"/>
    </source>
</evidence>
<dbReference type="PANTHER" id="PTHR35201">
    <property type="entry name" value="TERPENE SYNTHASE"/>
    <property type="match status" value="1"/>
</dbReference>
<evidence type="ECO:0000256" key="6">
    <source>
        <dbReference type="RuleBase" id="RU366034"/>
    </source>
</evidence>
<comment type="caution">
    <text evidence="8">The sequence shown here is derived from an EMBL/GenBank/DDBJ whole genome shotgun (WGS) entry which is preliminary data.</text>
</comment>
<dbReference type="SFLD" id="SFLDG01020">
    <property type="entry name" value="Terpene_Cyclase_Like_2"/>
    <property type="match status" value="1"/>
</dbReference>
<dbReference type="InterPro" id="IPR008949">
    <property type="entry name" value="Isoprenoid_synthase_dom_sf"/>
</dbReference>
<dbReference type="EC" id="4.2.3.-" evidence="6"/>
<evidence type="ECO:0000256" key="5">
    <source>
        <dbReference type="ARBA" id="ARBA00023239"/>
    </source>
</evidence>
<evidence type="ECO:0000256" key="2">
    <source>
        <dbReference type="ARBA" id="ARBA00006333"/>
    </source>
</evidence>
<dbReference type="PANTHER" id="PTHR35201:SF4">
    <property type="entry name" value="BETA-PINACENE SYNTHASE-RELATED"/>
    <property type="match status" value="1"/>
</dbReference>
<reference evidence="8" key="1">
    <citation type="submission" date="2022-11" db="EMBL/GenBank/DDBJ databases">
        <title>Genome Sequence of Cubamyces cubensis.</title>
        <authorList>
            <person name="Buettner E."/>
        </authorList>
    </citation>
    <scope>NUCLEOTIDE SEQUENCE</scope>
    <source>
        <strain evidence="8">MPL-01</strain>
    </source>
</reference>
<comment type="cofactor">
    <cofactor evidence="1 6">
        <name>Mg(2+)</name>
        <dbReference type="ChEBI" id="CHEBI:18420"/>
    </cofactor>
</comment>
<dbReference type="GO" id="GO:0046872">
    <property type="term" value="F:metal ion binding"/>
    <property type="evidence" value="ECO:0007669"/>
    <property type="project" value="UniProtKB-KW"/>
</dbReference>
<protein>
    <recommendedName>
        <fullName evidence="6">Terpene synthase</fullName>
        <ecNumber evidence="6">4.2.3.-</ecNumber>
    </recommendedName>
</protein>
<dbReference type="AlphaFoldDB" id="A0AAD7THU7"/>
<dbReference type="SFLD" id="SFLDS00005">
    <property type="entry name" value="Isoprenoid_Synthase_Type_I"/>
    <property type="match status" value="1"/>
</dbReference>
<evidence type="ECO:0000256" key="1">
    <source>
        <dbReference type="ARBA" id="ARBA00001946"/>
    </source>
</evidence>
<dbReference type="Pfam" id="PF19086">
    <property type="entry name" value="Terpene_syn_C_2"/>
    <property type="match status" value="1"/>
</dbReference>
<dbReference type="GO" id="GO:0008299">
    <property type="term" value="P:isoprenoid biosynthetic process"/>
    <property type="evidence" value="ECO:0007669"/>
    <property type="project" value="UniProtKB-ARBA"/>
</dbReference>
<keyword evidence="4 6" id="KW-0460">Magnesium</keyword>
<proteinExistence type="inferred from homology"/>
<dbReference type="Proteomes" id="UP001215151">
    <property type="component" value="Unassembled WGS sequence"/>
</dbReference>
<dbReference type="GO" id="GO:0010333">
    <property type="term" value="F:terpene synthase activity"/>
    <property type="evidence" value="ECO:0007669"/>
    <property type="project" value="InterPro"/>
</dbReference>